<feature type="compositionally biased region" description="Polar residues" evidence="1">
    <location>
        <begin position="66"/>
        <end position="84"/>
    </location>
</feature>
<protein>
    <submittedName>
        <fullName evidence="2">Uncharacterized protein</fullName>
    </submittedName>
</protein>
<gene>
    <name evidence="2" type="ORF">FGO68_gene994</name>
</gene>
<feature type="compositionally biased region" description="Polar residues" evidence="1">
    <location>
        <begin position="1"/>
        <end position="10"/>
    </location>
</feature>
<feature type="region of interest" description="Disordered" evidence="1">
    <location>
        <begin position="1"/>
        <end position="84"/>
    </location>
</feature>
<dbReference type="AlphaFoldDB" id="A0A8J8SUS5"/>
<organism evidence="2 3">
    <name type="scientific">Halteria grandinella</name>
    <dbReference type="NCBI Taxonomy" id="5974"/>
    <lineage>
        <taxon>Eukaryota</taxon>
        <taxon>Sar</taxon>
        <taxon>Alveolata</taxon>
        <taxon>Ciliophora</taxon>
        <taxon>Intramacronucleata</taxon>
        <taxon>Spirotrichea</taxon>
        <taxon>Stichotrichia</taxon>
        <taxon>Sporadotrichida</taxon>
        <taxon>Halteriidae</taxon>
        <taxon>Halteria</taxon>
    </lineage>
</organism>
<name>A0A8J8SUS5_HALGN</name>
<comment type="caution">
    <text evidence="2">The sequence shown here is derived from an EMBL/GenBank/DDBJ whole genome shotgun (WGS) entry which is preliminary data.</text>
</comment>
<evidence type="ECO:0000256" key="1">
    <source>
        <dbReference type="SAM" id="MobiDB-lite"/>
    </source>
</evidence>
<sequence>MPSVWGSQMCNPKASMNARTSRAASSPKKWGRAQFKMKMILNPSSHPSGFSSSSNRSSSSASSKSNVKQTPVSGFSQTAWSFAT</sequence>
<proteinExistence type="predicted"/>
<keyword evidence="3" id="KW-1185">Reference proteome</keyword>
<evidence type="ECO:0000313" key="2">
    <source>
        <dbReference type="EMBL" id="TNV71091.1"/>
    </source>
</evidence>
<accession>A0A8J8SUS5</accession>
<feature type="compositionally biased region" description="Low complexity" evidence="1">
    <location>
        <begin position="44"/>
        <end position="65"/>
    </location>
</feature>
<evidence type="ECO:0000313" key="3">
    <source>
        <dbReference type="Proteomes" id="UP000785679"/>
    </source>
</evidence>
<dbReference type="EMBL" id="RRYP01030762">
    <property type="protein sequence ID" value="TNV71091.1"/>
    <property type="molecule type" value="Genomic_DNA"/>
</dbReference>
<reference evidence="2" key="1">
    <citation type="submission" date="2019-06" db="EMBL/GenBank/DDBJ databases">
        <authorList>
            <person name="Zheng W."/>
        </authorList>
    </citation>
    <scope>NUCLEOTIDE SEQUENCE</scope>
    <source>
        <strain evidence="2">QDHG01</strain>
    </source>
</reference>
<dbReference type="Proteomes" id="UP000785679">
    <property type="component" value="Unassembled WGS sequence"/>
</dbReference>